<dbReference type="PROSITE" id="PS50211">
    <property type="entry name" value="DENN"/>
    <property type="match status" value="1"/>
</dbReference>
<feature type="region of interest" description="Disordered" evidence="1">
    <location>
        <begin position="1"/>
        <end position="54"/>
    </location>
</feature>
<comment type="caution">
    <text evidence="3">The sequence shown here is derived from an EMBL/GenBank/DDBJ whole genome shotgun (WGS) entry which is preliminary data.</text>
</comment>
<feature type="domain" description="UDENN" evidence="2">
    <location>
        <begin position="752"/>
        <end position="1166"/>
    </location>
</feature>
<proteinExistence type="predicted"/>
<dbReference type="AlphaFoldDB" id="A0AAV1I8X8"/>
<dbReference type="PANTHER" id="PTHR15288:SF0">
    <property type="entry name" value="UDENN DOMAIN-CONTAINING PROTEIN"/>
    <property type="match status" value="1"/>
</dbReference>
<feature type="region of interest" description="Disordered" evidence="1">
    <location>
        <begin position="574"/>
        <end position="851"/>
    </location>
</feature>
<feature type="compositionally biased region" description="Polar residues" evidence="1">
    <location>
        <begin position="423"/>
        <end position="432"/>
    </location>
</feature>
<feature type="region of interest" description="Disordered" evidence="1">
    <location>
        <begin position="422"/>
        <end position="461"/>
    </location>
</feature>
<evidence type="ECO:0000313" key="4">
    <source>
        <dbReference type="Proteomes" id="UP001314263"/>
    </source>
</evidence>
<evidence type="ECO:0000256" key="1">
    <source>
        <dbReference type="SAM" id="MobiDB-lite"/>
    </source>
</evidence>
<dbReference type="Gene3D" id="3.30.450.200">
    <property type="match status" value="1"/>
</dbReference>
<dbReference type="Proteomes" id="UP001314263">
    <property type="component" value="Unassembled WGS sequence"/>
</dbReference>
<evidence type="ECO:0000313" key="3">
    <source>
        <dbReference type="EMBL" id="CAK0783668.1"/>
    </source>
</evidence>
<feature type="compositionally biased region" description="Basic and acidic residues" evidence="1">
    <location>
        <begin position="487"/>
        <end position="502"/>
    </location>
</feature>
<dbReference type="InterPro" id="IPR037516">
    <property type="entry name" value="Tripartite_DENN"/>
</dbReference>
<reference evidence="3 4" key="1">
    <citation type="submission" date="2023-10" db="EMBL/GenBank/DDBJ databases">
        <authorList>
            <person name="Maclean D."/>
            <person name="Macfadyen A."/>
        </authorList>
    </citation>
    <scope>NUCLEOTIDE SEQUENCE [LARGE SCALE GENOMIC DNA]</scope>
</reference>
<dbReference type="Gene3D" id="3.40.50.11500">
    <property type="match status" value="1"/>
</dbReference>
<dbReference type="InterPro" id="IPR001194">
    <property type="entry name" value="cDENN_dom"/>
</dbReference>
<dbReference type="InterPro" id="IPR043153">
    <property type="entry name" value="DENN_C"/>
</dbReference>
<feature type="compositionally biased region" description="Low complexity" evidence="1">
    <location>
        <begin position="663"/>
        <end position="672"/>
    </location>
</feature>
<feature type="region of interest" description="Disordered" evidence="1">
    <location>
        <begin position="473"/>
        <end position="554"/>
    </location>
</feature>
<dbReference type="SMART" id="SM00800">
    <property type="entry name" value="uDENN"/>
    <property type="match status" value="1"/>
</dbReference>
<accession>A0AAV1I8X8</accession>
<protein>
    <recommendedName>
        <fullName evidence="2">UDENN domain-containing protein</fullName>
    </recommendedName>
</protein>
<feature type="compositionally biased region" description="Polar residues" evidence="1">
    <location>
        <begin position="343"/>
        <end position="360"/>
    </location>
</feature>
<dbReference type="InterPro" id="IPR051942">
    <property type="entry name" value="DENN_domain_containing_2"/>
</dbReference>
<sequence>MASGGVGSGHNLVDRIRSATGSARPSEDLGIVPEGSGYMSDDTSSRSVSRGPRKSLNKALRQLHFLKQRNSGAAGPRWFNPEELTAQKREWNKQYRDNVTKVVGWPSHMYESFIIVGLPPSTDIRNVVAEPDLVHRARSGDISVDDRIKLEASQGHAQHRGYKGAPLKAEVLYQYPEGKAITPDAAHFCFPHGVQPSLLERTPSMSALNELVYSQHYQHSDGASFIFVLKVADNLPLYGVCCYMEEIVHRPPTVLRGGRAPSAPLSRYMVSAPRCYCFLTHQPFFSLHFKVLHMIMGLERLDRITAFMEEQSGPPTRSMDPVPEEAQEEGGPRQNRRAHSRSDSATNHPSSSAAGSQTLAPGTESAGQARVRAAAAAAAALRQESSTSREQPSPARLPAPQQKGAVHRMAVALERASLALQERQASFSTPRSSPRDAAHSSASSPAVGPLQSPSPGSIDPVSEHFLRSQAKHANGLGSPVASPCDSAYDRDQDGPQKHEPRPSHMTHNSHSRAPSSGLDRTTLAHEEVNGASQAAPASGEADTTAEDTYSRLPPVNSAGLAKLQALLELQRQADSTRISSTRELTRRPSGSQIPPLPPGGAPESSAALAAWDHQRSQSQSFTGGQISTPNEKRHDRAASPARTPAGGPLASRDSGRRLRLAQERMAAAVQAAEADRSETYSGRSTEDAEVNILSSGTYPESSEDSQTSYATAHSQQPPTIASPQHHRQQSGDSLLGYTELDTPPRDNRLSQNLSDSRGTSPASSALPGRIAHQLPKSPFQGSDAPAAQMAAANLSQLPSADSRGSLDGRASSGAERPSSAGAVAVQSDSRGLEGRAASGAEAAAPPPPRRRELRSMSLRPALQAGSLSSEPSATASALEVMKAYHVLPVPQPGEEVEFLPDRELQPVHYGRPRIADPAERFVHRSPLAAAEAEAAQALQCWTVACLCRSLSIDNILTFLTAALLERQMVVFCPNIGILSAVVLSIIPLMRPFAWQSLLLPILPVQDSMLDILEAPVPFILGVKYKTAEVTARCKGLTRVNIYKNRVKLAAGLPILPNREALQVELMPSYYTLGSIGRDKARSRPLYSITEDQKHAAQEFLGVLQEHLWRICAELHQHTITDVQTSERVSLLLKESFVESFNTRDRIFVKQFVETQTFSVYCDSVMK</sequence>
<keyword evidence="4" id="KW-1185">Reference proteome</keyword>
<feature type="compositionally biased region" description="Polar residues" evidence="1">
    <location>
        <begin position="749"/>
        <end position="763"/>
    </location>
</feature>
<feature type="compositionally biased region" description="Polar residues" evidence="1">
    <location>
        <begin position="692"/>
        <end position="722"/>
    </location>
</feature>
<gene>
    <name evidence="3" type="ORF">CVIRNUC_006867</name>
</gene>
<dbReference type="PANTHER" id="PTHR15288">
    <property type="entry name" value="DENN DOMAIN-CONTAINING PROTEIN 2"/>
    <property type="match status" value="1"/>
</dbReference>
<dbReference type="EMBL" id="CAUYUE010000009">
    <property type="protein sequence ID" value="CAK0783668.1"/>
    <property type="molecule type" value="Genomic_DNA"/>
</dbReference>
<feature type="compositionally biased region" description="Basic and acidic residues" evidence="1">
    <location>
        <begin position="653"/>
        <end position="662"/>
    </location>
</feature>
<name>A0AAV1I8X8_9CHLO</name>
<feature type="compositionally biased region" description="Polar residues" evidence="1">
    <location>
        <begin position="505"/>
        <end position="514"/>
    </location>
</feature>
<evidence type="ECO:0000259" key="2">
    <source>
        <dbReference type="PROSITE" id="PS50211"/>
    </source>
</evidence>
<dbReference type="Pfam" id="PF03456">
    <property type="entry name" value="uDENN"/>
    <property type="match status" value="1"/>
</dbReference>
<dbReference type="InterPro" id="IPR005113">
    <property type="entry name" value="uDENN_dom"/>
</dbReference>
<organism evidence="3 4">
    <name type="scientific">Coccomyxa viridis</name>
    <dbReference type="NCBI Taxonomy" id="1274662"/>
    <lineage>
        <taxon>Eukaryota</taxon>
        <taxon>Viridiplantae</taxon>
        <taxon>Chlorophyta</taxon>
        <taxon>core chlorophytes</taxon>
        <taxon>Trebouxiophyceae</taxon>
        <taxon>Trebouxiophyceae incertae sedis</taxon>
        <taxon>Coccomyxaceae</taxon>
        <taxon>Coccomyxa</taxon>
    </lineage>
</organism>
<feature type="compositionally biased region" description="Polar residues" evidence="1">
    <location>
        <begin position="574"/>
        <end position="592"/>
    </location>
</feature>
<dbReference type="SMART" id="SM00799">
    <property type="entry name" value="DENN"/>
    <property type="match status" value="1"/>
</dbReference>
<feature type="compositionally biased region" description="Polar residues" evidence="1">
    <location>
        <begin position="616"/>
        <end position="629"/>
    </location>
</feature>
<dbReference type="Pfam" id="PF02141">
    <property type="entry name" value="DENN"/>
    <property type="match status" value="1"/>
</dbReference>
<feature type="compositionally biased region" description="Low complexity" evidence="1">
    <location>
        <begin position="834"/>
        <end position="843"/>
    </location>
</feature>
<feature type="region of interest" description="Disordered" evidence="1">
    <location>
        <begin position="311"/>
        <end position="407"/>
    </location>
</feature>